<reference evidence="10" key="1">
    <citation type="submission" date="2019-11" db="EMBL/GenBank/DDBJ databases">
        <authorList>
            <person name="Feng L."/>
        </authorList>
    </citation>
    <scope>NUCLEOTIDE SEQUENCE</scope>
    <source>
        <strain evidence="10">BhanseniiLFYP23</strain>
    </source>
</reference>
<evidence type="ECO:0000256" key="1">
    <source>
        <dbReference type="ARBA" id="ARBA00007316"/>
    </source>
</evidence>
<evidence type="ECO:0000256" key="2">
    <source>
        <dbReference type="ARBA" id="ARBA00011903"/>
    </source>
</evidence>
<organism evidence="10">
    <name type="scientific">Blautia hansenii</name>
    <name type="common">Ruminococcus hansenii</name>
    <dbReference type="NCBI Taxonomy" id="1322"/>
    <lineage>
        <taxon>Bacteria</taxon>
        <taxon>Bacillati</taxon>
        <taxon>Bacillota</taxon>
        <taxon>Clostridia</taxon>
        <taxon>Lachnospirales</taxon>
        <taxon>Lachnospiraceae</taxon>
        <taxon>Blautia</taxon>
    </lineage>
</organism>
<dbReference type="AlphaFoldDB" id="A0A6N2RJH5"/>
<dbReference type="CDD" id="cd05387">
    <property type="entry name" value="BY-kinase"/>
    <property type="match status" value="1"/>
</dbReference>
<comment type="similarity">
    <text evidence="1">Belongs to the CpsD/CapB family.</text>
</comment>
<keyword evidence="6" id="KW-0067">ATP-binding</keyword>
<dbReference type="InterPro" id="IPR025669">
    <property type="entry name" value="AAA_dom"/>
</dbReference>
<dbReference type="GO" id="GO:0005524">
    <property type="term" value="F:ATP binding"/>
    <property type="evidence" value="ECO:0007669"/>
    <property type="project" value="UniProtKB-KW"/>
</dbReference>
<comment type="catalytic activity">
    <reaction evidence="8">
        <text>L-tyrosyl-[protein] + ATP = O-phospho-L-tyrosyl-[protein] + ADP + H(+)</text>
        <dbReference type="Rhea" id="RHEA:10596"/>
        <dbReference type="Rhea" id="RHEA-COMP:10136"/>
        <dbReference type="Rhea" id="RHEA-COMP:20101"/>
        <dbReference type="ChEBI" id="CHEBI:15378"/>
        <dbReference type="ChEBI" id="CHEBI:30616"/>
        <dbReference type="ChEBI" id="CHEBI:46858"/>
        <dbReference type="ChEBI" id="CHEBI:61978"/>
        <dbReference type="ChEBI" id="CHEBI:456216"/>
        <dbReference type="EC" id="2.7.10.2"/>
    </reaction>
</comment>
<dbReference type="SUPFAM" id="SSF52540">
    <property type="entry name" value="P-loop containing nucleoside triphosphate hydrolases"/>
    <property type="match status" value="1"/>
</dbReference>
<evidence type="ECO:0000313" key="10">
    <source>
        <dbReference type="EMBL" id="VYS80291.1"/>
    </source>
</evidence>
<keyword evidence="5 10" id="KW-0418">Kinase</keyword>
<evidence type="ECO:0000256" key="8">
    <source>
        <dbReference type="ARBA" id="ARBA00051245"/>
    </source>
</evidence>
<dbReference type="GO" id="GO:0004715">
    <property type="term" value="F:non-membrane spanning protein tyrosine kinase activity"/>
    <property type="evidence" value="ECO:0007669"/>
    <property type="project" value="UniProtKB-EC"/>
</dbReference>
<evidence type="ECO:0000256" key="6">
    <source>
        <dbReference type="ARBA" id="ARBA00022840"/>
    </source>
</evidence>
<dbReference type="Gene3D" id="3.40.50.300">
    <property type="entry name" value="P-loop containing nucleotide triphosphate hydrolases"/>
    <property type="match status" value="1"/>
</dbReference>
<dbReference type="Pfam" id="PF13614">
    <property type="entry name" value="AAA_31"/>
    <property type="match status" value="1"/>
</dbReference>
<dbReference type="InterPro" id="IPR005702">
    <property type="entry name" value="Wzc-like_C"/>
</dbReference>
<evidence type="ECO:0000256" key="5">
    <source>
        <dbReference type="ARBA" id="ARBA00022777"/>
    </source>
</evidence>
<proteinExistence type="inferred from homology"/>
<gene>
    <name evidence="10" type="primary">cpsD_2</name>
    <name evidence="10" type="ORF">BHLFYP23_01626</name>
</gene>
<dbReference type="GO" id="GO:0005886">
    <property type="term" value="C:plasma membrane"/>
    <property type="evidence" value="ECO:0007669"/>
    <property type="project" value="TreeGrafter"/>
</dbReference>
<name>A0A6N2RJH5_BLAHA</name>
<keyword evidence="7" id="KW-0829">Tyrosine-protein kinase</keyword>
<dbReference type="NCBIfam" id="TIGR01007">
    <property type="entry name" value="eps_fam"/>
    <property type="match status" value="1"/>
</dbReference>
<keyword evidence="4" id="KW-0547">Nucleotide-binding</keyword>
<protein>
    <recommendedName>
        <fullName evidence="2">non-specific protein-tyrosine kinase</fullName>
        <ecNumber evidence="2">2.7.10.2</ecNumber>
    </recommendedName>
</protein>
<dbReference type="PANTHER" id="PTHR32309">
    <property type="entry name" value="TYROSINE-PROTEIN KINASE"/>
    <property type="match status" value="1"/>
</dbReference>
<dbReference type="EC" id="2.7.10.2" evidence="2"/>
<dbReference type="EMBL" id="CACRSY010000005">
    <property type="protein sequence ID" value="VYS80291.1"/>
    <property type="molecule type" value="Genomic_DNA"/>
</dbReference>
<dbReference type="PANTHER" id="PTHR32309:SF13">
    <property type="entry name" value="FERRIC ENTEROBACTIN TRANSPORT PROTEIN FEPE"/>
    <property type="match status" value="1"/>
</dbReference>
<accession>A0A6N2RJH5</accession>
<dbReference type="InterPro" id="IPR027417">
    <property type="entry name" value="P-loop_NTPase"/>
</dbReference>
<evidence type="ECO:0000256" key="7">
    <source>
        <dbReference type="ARBA" id="ARBA00023137"/>
    </source>
</evidence>
<evidence type="ECO:0000256" key="4">
    <source>
        <dbReference type="ARBA" id="ARBA00022741"/>
    </source>
</evidence>
<evidence type="ECO:0000256" key="3">
    <source>
        <dbReference type="ARBA" id="ARBA00022679"/>
    </source>
</evidence>
<evidence type="ECO:0000259" key="9">
    <source>
        <dbReference type="Pfam" id="PF13614"/>
    </source>
</evidence>
<feature type="domain" description="AAA" evidence="9">
    <location>
        <begin position="49"/>
        <end position="194"/>
    </location>
</feature>
<dbReference type="InterPro" id="IPR050445">
    <property type="entry name" value="Bact_polysacc_biosynth/exp"/>
</dbReference>
<sequence>MMDMKVTMKDPKKSDYFYEESIKTLRTNIQFSSKQVKTILITSCYQNEGKSDIAFTLSVEMGKAGKRVLLIDADIRKSTFIRRYGVKGEVKGLSQYLSGQIDAENIIYQTNYANVDMIFSGPIAPNPSELLGEKDFKQLLETKREEYDYIFIDTPPSASLIDATVVAQNCDGGILIIESEAVSYKVAQKVKTQIERSGCHILGAVLNKVDIKSGKYYNAYKGYYKK</sequence>
<keyword evidence="3 10" id="KW-0808">Transferase</keyword>